<dbReference type="RefSeq" id="WP_213641335.1">
    <property type="nucleotide sequence ID" value="NZ_JADPMV010000002.1"/>
</dbReference>
<feature type="transmembrane region" description="Helical" evidence="7">
    <location>
        <begin position="81"/>
        <end position="100"/>
    </location>
</feature>
<evidence type="ECO:0000256" key="3">
    <source>
        <dbReference type="ARBA" id="ARBA00022475"/>
    </source>
</evidence>
<evidence type="ECO:0000256" key="7">
    <source>
        <dbReference type="SAM" id="Phobius"/>
    </source>
</evidence>
<proteinExistence type="inferred from homology"/>
<keyword evidence="4 7" id="KW-0812">Transmembrane</keyword>
<evidence type="ECO:0000256" key="6">
    <source>
        <dbReference type="ARBA" id="ARBA00023136"/>
    </source>
</evidence>
<feature type="transmembrane region" description="Helical" evidence="7">
    <location>
        <begin position="55"/>
        <end position="74"/>
    </location>
</feature>
<dbReference type="InterPro" id="IPR051907">
    <property type="entry name" value="DoxX-like_oxidoreductase"/>
</dbReference>
<keyword evidence="3" id="KW-1003">Cell membrane</keyword>
<protein>
    <submittedName>
        <fullName evidence="8">DoxX family membrane protein</fullName>
    </submittedName>
</protein>
<sequence>MPSLDLPYAPAAARLLLRIGLAAMWISHGLVLKLLTFGVDGLGSWLSGIGLPSALALPLIVAETLGGLLILLGFYGRWVSLALLPILLGALLIHAPNGWVFSNPDGGWEYPLFLAAMSLVHILLGDGPLALKAEGATP</sequence>
<comment type="subcellular location">
    <subcellularLocation>
        <location evidence="1">Cell membrane</location>
        <topology evidence="1">Multi-pass membrane protein</topology>
    </subcellularLocation>
</comment>
<accession>A0ABS5Q6L9</accession>
<reference evidence="8 9" key="1">
    <citation type="journal article" date="2021" name="Syst. Appl. Microbiol.">
        <title>Pseudomonas lalucatii sp. nov. isolated from Vallgornera, a karstic cave in Mallorca, Western Mediterranean.</title>
        <authorList>
            <person name="Busquets A."/>
            <person name="Mulet M."/>
            <person name="Gomila M."/>
            <person name="Garcia-Valdes E."/>
        </authorList>
    </citation>
    <scope>NUCLEOTIDE SEQUENCE [LARGE SCALE GENOMIC DNA]</scope>
    <source>
        <strain evidence="8 9">R1b54</strain>
    </source>
</reference>
<dbReference type="PANTHER" id="PTHR33452:SF1">
    <property type="entry name" value="INNER MEMBRANE PROTEIN YPHA-RELATED"/>
    <property type="match status" value="1"/>
</dbReference>
<keyword evidence="9" id="KW-1185">Reference proteome</keyword>
<evidence type="ECO:0000256" key="2">
    <source>
        <dbReference type="ARBA" id="ARBA00006679"/>
    </source>
</evidence>
<keyword evidence="5 7" id="KW-1133">Transmembrane helix</keyword>
<evidence type="ECO:0000313" key="8">
    <source>
        <dbReference type="EMBL" id="MBS7663978.1"/>
    </source>
</evidence>
<evidence type="ECO:0000256" key="5">
    <source>
        <dbReference type="ARBA" id="ARBA00022989"/>
    </source>
</evidence>
<dbReference type="InterPro" id="IPR032808">
    <property type="entry name" value="DoxX"/>
</dbReference>
<dbReference type="PANTHER" id="PTHR33452">
    <property type="entry name" value="OXIDOREDUCTASE CATD-RELATED"/>
    <property type="match status" value="1"/>
</dbReference>
<organism evidence="8 9">
    <name type="scientific">Pseudomonas lalucatii</name>
    <dbReference type="NCBI Taxonomy" id="1424203"/>
    <lineage>
        <taxon>Bacteria</taxon>
        <taxon>Pseudomonadati</taxon>
        <taxon>Pseudomonadota</taxon>
        <taxon>Gammaproteobacteria</taxon>
        <taxon>Pseudomonadales</taxon>
        <taxon>Pseudomonadaceae</taxon>
        <taxon>Pseudomonas</taxon>
    </lineage>
</organism>
<feature type="transmembrane region" description="Helical" evidence="7">
    <location>
        <begin position="15"/>
        <end position="35"/>
    </location>
</feature>
<comment type="similarity">
    <text evidence="2">Belongs to the DoxX family.</text>
</comment>
<gene>
    <name evidence="8" type="ORF">I0D00_18805</name>
</gene>
<keyword evidence="6 7" id="KW-0472">Membrane</keyword>
<dbReference type="EMBL" id="JADPMV010000002">
    <property type="protein sequence ID" value="MBS7663978.1"/>
    <property type="molecule type" value="Genomic_DNA"/>
</dbReference>
<evidence type="ECO:0000256" key="4">
    <source>
        <dbReference type="ARBA" id="ARBA00022692"/>
    </source>
</evidence>
<comment type="caution">
    <text evidence="8">The sequence shown here is derived from an EMBL/GenBank/DDBJ whole genome shotgun (WGS) entry which is preliminary data.</text>
</comment>
<evidence type="ECO:0000256" key="1">
    <source>
        <dbReference type="ARBA" id="ARBA00004651"/>
    </source>
</evidence>
<evidence type="ECO:0000313" key="9">
    <source>
        <dbReference type="Proteomes" id="UP001196601"/>
    </source>
</evidence>
<dbReference type="Pfam" id="PF07681">
    <property type="entry name" value="DoxX"/>
    <property type="match status" value="1"/>
</dbReference>
<dbReference type="Proteomes" id="UP001196601">
    <property type="component" value="Unassembled WGS sequence"/>
</dbReference>
<name>A0ABS5Q6L9_9PSED</name>